<dbReference type="EMBL" id="GBXM01054278">
    <property type="protein sequence ID" value="JAH54299.1"/>
    <property type="molecule type" value="Transcribed_RNA"/>
</dbReference>
<sequence>MFFRGFLAERLQEVHLQGIHFSSLEDASIRVILNMVFSVLTHPLHDIHCQGPAAEPH</sequence>
<protein>
    <submittedName>
        <fullName evidence="1">Uncharacterized protein</fullName>
    </submittedName>
</protein>
<dbReference type="AlphaFoldDB" id="A0A0E9TKW1"/>
<organism evidence="1">
    <name type="scientific">Anguilla anguilla</name>
    <name type="common">European freshwater eel</name>
    <name type="synonym">Muraena anguilla</name>
    <dbReference type="NCBI Taxonomy" id="7936"/>
    <lineage>
        <taxon>Eukaryota</taxon>
        <taxon>Metazoa</taxon>
        <taxon>Chordata</taxon>
        <taxon>Craniata</taxon>
        <taxon>Vertebrata</taxon>
        <taxon>Euteleostomi</taxon>
        <taxon>Actinopterygii</taxon>
        <taxon>Neopterygii</taxon>
        <taxon>Teleostei</taxon>
        <taxon>Anguilliformes</taxon>
        <taxon>Anguillidae</taxon>
        <taxon>Anguilla</taxon>
    </lineage>
</organism>
<name>A0A0E9TKW1_ANGAN</name>
<proteinExistence type="predicted"/>
<reference evidence="1" key="1">
    <citation type="submission" date="2014-11" db="EMBL/GenBank/DDBJ databases">
        <authorList>
            <person name="Amaro Gonzalez C."/>
        </authorList>
    </citation>
    <scope>NUCLEOTIDE SEQUENCE</scope>
</reference>
<evidence type="ECO:0000313" key="1">
    <source>
        <dbReference type="EMBL" id="JAH54299.1"/>
    </source>
</evidence>
<accession>A0A0E9TKW1</accession>
<reference evidence="1" key="2">
    <citation type="journal article" date="2015" name="Fish Shellfish Immunol.">
        <title>Early steps in the European eel (Anguilla anguilla)-Vibrio vulnificus interaction in the gills: Role of the RtxA13 toxin.</title>
        <authorList>
            <person name="Callol A."/>
            <person name="Pajuelo D."/>
            <person name="Ebbesson L."/>
            <person name="Teles M."/>
            <person name="MacKenzie S."/>
            <person name="Amaro C."/>
        </authorList>
    </citation>
    <scope>NUCLEOTIDE SEQUENCE</scope>
</reference>